<reference evidence="3 4" key="1">
    <citation type="submission" date="2021-04" db="EMBL/GenBank/DDBJ databases">
        <title>Genome analysis of Polyangium sp.</title>
        <authorList>
            <person name="Li Y."/>
            <person name="Wang J."/>
        </authorList>
    </citation>
    <scope>NUCLEOTIDE SEQUENCE [LARGE SCALE GENOMIC DNA]</scope>
    <source>
        <strain evidence="3 4">SDU14</strain>
    </source>
</reference>
<dbReference type="AlphaFoldDB" id="A0A9X4AVL6"/>
<feature type="compositionally biased region" description="Pro residues" evidence="2">
    <location>
        <begin position="248"/>
        <end position="257"/>
    </location>
</feature>
<dbReference type="Proteomes" id="UP001151081">
    <property type="component" value="Unassembled WGS sequence"/>
</dbReference>
<dbReference type="EMBL" id="JAGTJJ010000020">
    <property type="protein sequence ID" value="MDC3984410.1"/>
    <property type="molecule type" value="Genomic_DNA"/>
</dbReference>
<name>A0A9X4AVL6_9BACT</name>
<evidence type="ECO:0000313" key="4">
    <source>
        <dbReference type="Proteomes" id="UP001151081"/>
    </source>
</evidence>
<keyword evidence="1" id="KW-0175">Coiled coil</keyword>
<organism evidence="3 4">
    <name type="scientific">Polyangium jinanense</name>
    <dbReference type="NCBI Taxonomy" id="2829994"/>
    <lineage>
        <taxon>Bacteria</taxon>
        <taxon>Pseudomonadati</taxon>
        <taxon>Myxococcota</taxon>
        <taxon>Polyangia</taxon>
        <taxon>Polyangiales</taxon>
        <taxon>Polyangiaceae</taxon>
        <taxon>Polyangium</taxon>
    </lineage>
</organism>
<feature type="region of interest" description="Disordered" evidence="2">
    <location>
        <begin position="226"/>
        <end position="257"/>
    </location>
</feature>
<gene>
    <name evidence="3" type="ORF">KEG57_28145</name>
</gene>
<comment type="caution">
    <text evidence="3">The sequence shown here is derived from an EMBL/GenBank/DDBJ whole genome shotgun (WGS) entry which is preliminary data.</text>
</comment>
<evidence type="ECO:0000313" key="3">
    <source>
        <dbReference type="EMBL" id="MDC3984410.1"/>
    </source>
</evidence>
<feature type="coiled-coil region" evidence="1">
    <location>
        <begin position="163"/>
        <end position="200"/>
    </location>
</feature>
<protein>
    <submittedName>
        <fullName evidence="3">Uncharacterized protein</fullName>
    </submittedName>
</protein>
<evidence type="ECO:0000256" key="2">
    <source>
        <dbReference type="SAM" id="MobiDB-lite"/>
    </source>
</evidence>
<evidence type="ECO:0000256" key="1">
    <source>
        <dbReference type="SAM" id="Coils"/>
    </source>
</evidence>
<proteinExistence type="predicted"/>
<accession>A0A9X4AVL6</accession>
<sequence length="257" mass="27293">MSKVSKMVADRAAIARAVQSAATVHGPDAAAELEALLFPKGAPEKVTVADFIAAIGDTLGRYVESLEAADRAHAAELADDDGYRTARDERGAELKNVYSSLREIVTRSYGPAVADAYGLSSALPEDPQHLLGLAGQAEKLLRERPLTEQPKIKSLTLTPLAAADDLAIAAAALRTALQDVEREKREAQLTQNAKDEHMARWGSVYPGVADTLAGLFTLARRPALADRVRPTARRRAGLPEAEDTATPAQPPAPASDT</sequence>
<keyword evidence="4" id="KW-1185">Reference proteome</keyword>
<dbReference type="RefSeq" id="WP_272425724.1">
    <property type="nucleotide sequence ID" value="NZ_JAGTJJ010000020.1"/>
</dbReference>